<reference evidence="1" key="1">
    <citation type="journal article" date="2020" name="Stud. Mycol.">
        <title>101 Dothideomycetes genomes: a test case for predicting lifestyles and emergence of pathogens.</title>
        <authorList>
            <person name="Haridas S."/>
            <person name="Albert R."/>
            <person name="Binder M."/>
            <person name="Bloem J."/>
            <person name="Labutti K."/>
            <person name="Salamov A."/>
            <person name="Andreopoulos B."/>
            <person name="Baker S."/>
            <person name="Barry K."/>
            <person name="Bills G."/>
            <person name="Bluhm B."/>
            <person name="Cannon C."/>
            <person name="Castanera R."/>
            <person name="Culley D."/>
            <person name="Daum C."/>
            <person name="Ezra D."/>
            <person name="Gonzalez J."/>
            <person name="Henrissat B."/>
            <person name="Kuo A."/>
            <person name="Liang C."/>
            <person name="Lipzen A."/>
            <person name="Lutzoni F."/>
            <person name="Magnuson J."/>
            <person name="Mondo S."/>
            <person name="Nolan M."/>
            <person name="Ohm R."/>
            <person name="Pangilinan J."/>
            <person name="Park H.-J."/>
            <person name="Ramirez L."/>
            <person name="Alfaro M."/>
            <person name="Sun H."/>
            <person name="Tritt A."/>
            <person name="Yoshinaga Y."/>
            <person name="Zwiers L.-H."/>
            <person name="Turgeon B."/>
            <person name="Goodwin S."/>
            <person name="Spatafora J."/>
            <person name="Crous P."/>
            <person name="Grigoriev I."/>
        </authorList>
    </citation>
    <scope>NUCLEOTIDE SEQUENCE</scope>
    <source>
        <strain evidence="1">CBS 279.74</strain>
    </source>
</reference>
<evidence type="ECO:0008006" key="3">
    <source>
        <dbReference type="Google" id="ProtNLM"/>
    </source>
</evidence>
<sequence>MHNSESKPFHFLDLPAELRLKVYEYIQLRTVRDEFDPLRRRPNAAEDDDVGDSFALISYITPWPILATCHQVYYEARSIIAAKMEDLRENADYSRGVHIETDTSGLKTLGVRGGIIQAIMHWHGALSNRDTIGFGSFIERGGYDFGTYLETQRTSFEGLGGRR</sequence>
<dbReference type="AlphaFoldDB" id="A0A6G1KRA4"/>
<proteinExistence type="predicted"/>
<organism evidence="1 2">
    <name type="scientific">Pleomassaria siparia CBS 279.74</name>
    <dbReference type="NCBI Taxonomy" id="1314801"/>
    <lineage>
        <taxon>Eukaryota</taxon>
        <taxon>Fungi</taxon>
        <taxon>Dikarya</taxon>
        <taxon>Ascomycota</taxon>
        <taxon>Pezizomycotina</taxon>
        <taxon>Dothideomycetes</taxon>
        <taxon>Pleosporomycetidae</taxon>
        <taxon>Pleosporales</taxon>
        <taxon>Pleomassariaceae</taxon>
        <taxon>Pleomassaria</taxon>
    </lineage>
</organism>
<dbReference type="OrthoDB" id="5314997at2759"/>
<evidence type="ECO:0000313" key="2">
    <source>
        <dbReference type="Proteomes" id="UP000799428"/>
    </source>
</evidence>
<protein>
    <recommendedName>
        <fullName evidence="3">F-box domain-containing protein</fullName>
    </recommendedName>
</protein>
<keyword evidence="2" id="KW-1185">Reference proteome</keyword>
<name>A0A6G1KRA4_9PLEO</name>
<gene>
    <name evidence="1" type="ORF">K504DRAFT_497254</name>
</gene>
<dbReference type="EMBL" id="MU005764">
    <property type="protein sequence ID" value="KAF2715379.1"/>
    <property type="molecule type" value="Genomic_DNA"/>
</dbReference>
<accession>A0A6G1KRA4</accession>
<evidence type="ECO:0000313" key="1">
    <source>
        <dbReference type="EMBL" id="KAF2715379.1"/>
    </source>
</evidence>
<dbReference type="Proteomes" id="UP000799428">
    <property type="component" value="Unassembled WGS sequence"/>
</dbReference>